<gene>
    <name evidence="2" type="ORF">TRSC58_07447</name>
</gene>
<name>A0A061IRZ2_TRYRA</name>
<proteinExistence type="predicted"/>
<dbReference type="EMBL" id="AUPL01007710">
    <property type="protein sequence ID" value="ESL04974.1"/>
    <property type="molecule type" value="Genomic_DNA"/>
</dbReference>
<evidence type="ECO:0000313" key="3">
    <source>
        <dbReference type="Proteomes" id="UP000031737"/>
    </source>
</evidence>
<reference evidence="2 3" key="1">
    <citation type="submission" date="2013-07" db="EMBL/GenBank/DDBJ databases">
        <authorList>
            <person name="Stoco P.H."/>
            <person name="Wagner G."/>
            <person name="Gerber A."/>
            <person name="Zaha A."/>
            <person name="Thompson C."/>
            <person name="Bartholomeu D.C."/>
            <person name="Luckemeyer D.D."/>
            <person name="Bahia D."/>
            <person name="Loreto E."/>
            <person name="Prestes E.B."/>
            <person name="Lima F.M."/>
            <person name="Rodrigues-Luiz G."/>
            <person name="Vallejo G.A."/>
            <person name="Filho J.F."/>
            <person name="Monteiro K.M."/>
            <person name="Tyler K.M."/>
            <person name="de Almeida L.G."/>
            <person name="Ortiz M.F."/>
            <person name="Siervo M.A."/>
            <person name="de Moraes M.H."/>
            <person name="Cunha O.L."/>
            <person name="Mendonca-Neto R."/>
            <person name="Silva R."/>
            <person name="Teixeira S.M."/>
            <person name="Murta S.M."/>
            <person name="Sincero T.C."/>
            <person name="Mendes T.A."/>
            <person name="Urmenyi T.P."/>
            <person name="Silva V.G."/>
            <person name="da Rocha W.D."/>
            <person name="Andersson B."/>
            <person name="Romanha A.J."/>
            <person name="Steindel M."/>
            <person name="de Vasconcelos A.T."/>
            <person name="Grisard E.C."/>
        </authorList>
    </citation>
    <scope>NUCLEOTIDE SEQUENCE [LARGE SCALE GENOMIC DNA]</scope>
    <source>
        <strain evidence="2 3">SC58</strain>
    </source>
</reference>
<dbReference type="Proteomes" id="UP000031737">
    <property type="component" value="Unassembled WGS sequence"/>
</dbReference>
<comment type="caution">
    <text evidence="2">The sequence shown here is derived from an EMBL/GenBank/DDBJ whole genome shotgun (WGS) entry which is preliminary data.</text>
</comment>
<keyword evidence="3" id="KW-1185">Reference proteome</keyword>
<protein>
    <submittedName>
        <fullName evidence="2">Uncharacterized protein</fullName>
    </submittedName>
</protein>
<evidence type="ECO:0000256" key="1">
    <source>
        <dbReference type="SAM" id="Phobius"/>
    </source>
</evidence>
<keyword evidence="1" id="KW-1133">Transmembrane helix</keyword>
<accession>A0A061IRZ2</accession>
<evidence type="ECO:0000313" key="2">
    <source>
        <dbReference type="EMBL" id="ESL04974.1"/>
    </source>
</evidence>
<organism evidence="2 3">
    <name type="scientific">Trypanosoma rangeli SC58</name>
    <dbReference type="NCBI Taxonomy" id="429131"/>
    <lineage>
        <taxon>Eukaryota</taxon>
        <taxon>Discoba</taxon>
        <taxon>Euglenozoa</taxon>
        <taxon>Kinetoplastea</taxon>
        <taxon>Metakinetoplastina</taxon>
        <taxon>Trypanosomatida</taxon>
        <taxon>Trypanosomatidae</taxon>
        <taxon>Trypanosoma</taxon>
        <taxon>Herpetosoma</taxon>
    </lineage>
</organism>
<dbReference type="VEuPathDB" id="TriTrypDB:TRSC58_07447"/>
<sequence length="89" mass="10558">MFFFVYFFVLFLVPLLLSRFLLSFIELHGVTFLLHMGAHVRTWIQLIFKGQGASSQPLFLLLLLFFGRLFLFFFFLLPQCFTIHTFLQG</sequence>
<keyword evidence="1" id="KW-0812">Transmembrane</keyword>
<keyword evidence="1" id="KW-0472">Membrane</keyword>
<feature type="transmembrane region" description="Helical" evidence="1">
    <location>
        <begin position="58"/>
        <end position="77"/>
    </location>
</feature>
<feature type="transmembrane region" description="Helical" evidence="1">
    <location>
        <begin position="6"/>
        <end position="37"/>
    </location>
</feature>
<dbReference type="AlphaFoldDB" id="A0A061IRZ2"/>